<feature type="region of interest" description="Disordered" evidence="1">
    <location>
        <begin position="252"/>
        <end position="279"/>
    </location>
</feature>
<dbReference type="PANTHER" id="PTHR32305">
    <property type="match status" value="1"/>
</dbReference>
<evidence type="ECO:0000313" key="3">
    <source>
        <dbReference type="Proteomes" id="UP000584867"/>
    </source>
</evidence>
<dbReference type="InterPro" id="IPR050708">
    <property type="entry name" value="T6SS_VgrG/RHS"/>
</dbReference>
<dbReference type="RefSeq" id="WP_184256729.1">
    <property type="nucleotide sequence ID" value="NZ_JACHIO010000012.1"/>
</dbReference>
<dbReference type="InterPro" id="IPR022385">
    <property type="entry name" value="Rhs_assc_core"/>
</dbReference>
<comment type="caution">
    <text evidence="2">The sequence shown here is derived from an EMBL/GenBank/DDBJ whole genome shotgun (WGS) entry which is preliminary data.</text>
</comment>
<name>A0A7W7ZR91_9BACT</name>
<evidence type="ECO:0000256" key="1">
    <source>
        <dbReference type="SAM" id="MobiDB-lite"/>
    </source>
</evidence>
<dbReference type="NCBIfam" id="TIGR03696">
    <property type="entry name" value="Rhs_assc_core"/>
    <property type="match status" value="1"/>
</dbReference>
<reference evidence="2 3" key="1">
    <citation type="submission" date="2020-08" db="EMBL/GenBank/DDBJ databases">
        <title>Genomic Encyclopedia of Type Strains, Phase IV (KMG-V): Genome sequencing to study the core and pangenomes of soil and plant-associated prokaryotes.</title>
        <authorList>
            <person name="Whitman W."/>
        </authorList>
    </citation>
    <scope>NUCLEOTIDE SEQUENCE [LARGE SCALE GENOMIC DNA]</scope>
    <source>
        <strain evidence="2 3">X5P3</strain>
    </source>
</reference>
<organism evidence="2 3">
    <name type="scientific">Granulicella mallensis</name>
    <dbReference type="NCBI Taxonomy" id="940614"/>
    <lineage>
        <taxon>Bacteria</taxon>
        <taxon>Pseudomonadati</taxon>
        <taxon>Acidobacteriota</taxon>
        <taxon>Terriglobia</taxon>
        <taxon>Terriglobales</taxon>
        <taxon>Acidobacteriaceae</taxon>
        <taxon>Granulicella</taxon>
    </lineage>
</organism>
<dbReference type="Proteomes" id="UP000584867">
    <property type="component" value="Unassembled WGS sequence"/>
</dbReference>
<gene>
    <name evidence="2" type="ORF">HDF15_003016</name>
</gene>
<sequence>MYDAGGHSYDAIRRLCIRRVFCTQSRYTGKERDAESGLDYFGARYYASSMGRWMSPDWADKPEAVPYSDLDNPQSLNLYGYVKNNPLSQADPDGHCCWDQITGFVGGALNVVPDTLNLGVKAVNLVLPYQSRIDEFQRITPDSHAAEGAMVVGGIASMAIPGAGEEEAAVKGAGILANRAQGLAGEAKVAEQLVSEGKTILGSQVGVQTEKGLRVVDHLVQDGGKLGAVEVKTGGATRTAAQLAKDESMATKGGKIVGKNAPENLRGQTVKLPTEVRKP</sequence>
<dbReference type="EMBL" id="JACHIO010000012">
    <property type="protein sequence ID" value="MBB5064656.1"/>
    <property type="molecule type" value="Genomic_DNA"/>
</dbReference>
<dbReference type="AlphaFoldDB" id="A0A7W7ZR91"/>
<dbReference type="PANTHER" id="PTHR32305:SF15">
    <property type="entry name" value="PROTEIN RHSA-RELATED"/>
    <property type="match status" value="1"/>
</dbReference>
<protein>
    <submittedName>
        <fullName evidence="2">RHS repeat-associated protein</fullName>
    </submittedName>
</protein>
<evidence type="ECO:0000313" key="2">
    <source>
        <dbReference type="EMBL" id="MBB5064656.1"/>
    </source>
</evidence>
<dbReference type="Gene3D" id="2.180.10.10">
    <property type="entry name" value="RHS repeat-associated core"/>
    <property type="match status" value="1"/>
</dbReference>
<proteinExistence type="predicted"/>
<accession>A0A7W7ZR91</accession>